<dbReference type="EMBL" id="JASBWT010000021">
    <property type="protein sequence ID" value="KAJ9095661.1"/>
    <property type="molecule type" value="Genomic_DNA"/>
</dbReference>
<proteinExistence type="predicted"/>
<evidence type="ECO:0000313" key="1">
    <source>
        <dbReference type="EMBL" id="KAJ9095661.1"/>
    </source>
</evidence>
<evidence type="ECO:0000313" key="2">
    <source>
        <dbReference type="Proteomes" id="UP001227268"/>
    </source>
</evidence>
<accession>A0ACC2V9B4</accession>
<reference evidence="1" key="1">
    <citation type="submission" date="2023-04" db="EMBL/GenBank/DDBJ databases">
        <title>Draft Genome sequencing of Naganishia species isolated from polar environments using Oxford Nanopore Technology.</title>
        <authorList>
            <person name="Leo P."/>
            <person name="Venkateswaran K."/>
        </authorList>
    </citation>
    <scope>NUCLEOTIDE SEQUENCE</scope>
    <source>
        <strain evidence="1">MNA-CCFEE 5423</strain>
    </source>
</reference>
<comment type="caution">
    <text evidence="1">The sequence shown here is derived from an EMBL/GenBank/DDBJ whole genome shotgun (WGS) entry which is preliminary data.</text>
</comment>
<sequence length="1100" mass="121215">MVVFISVQFNASYPSLVNYSIHPYNHLASTLAKMETAEQLQDLLAKGQYAAALDLVVHQSSIENKPELISYINQLQFSQLSPASYTRNNLRSILDPISDDAWVAEACAAAVVAQDIDVAEEAVRIGLQRTHGVKTWLQERLNGETKGSAEQQAGQEEWARISRQLQDAADAQRRLVDLRSTFLEARRKLVVYRQLYGSTITSTTSQHATDPDVIEIDDPWADSETASTMNMDTSSSDEPTSSPPIPLVTFLSSSIPYIGITLAACGHTAPLLQLYKQCPDQLYPYRYAILDALPSYVSPQQVGGILPVIDGTTKREKSAGPTTATPSDCPSLDHLDTLLLQQLGRSRNPVDYPSQPAPLDAAHVSQWYQQRIEQIQAELLIDLALEWCQVAVANGADELQDTGRDLGFLERLVYDAGQGAQQTYTLDAWKQLDDYQRVQAYLSASTAASLASDIRRLVFPYLESVKAADTRNADNKRRILQRYTLEAPLEKSLAIFEASKATLPVQERIIDNDVDVARLALARLYGDDSFDKWEIKSRIFECLPVWDVAGDELDEQSSQEVTATTLESLASFIQPSTTRAAPGPTDLLLFFEPLPFVALSRALDILDVHLESGEILAKWGVPAPLRTFLQTAFDREEQRRWAVRAARQAGAGFEDEDEWVSLMDDMIKLSGGGDGLLKGAFGLLGKEEVLKIFFSGVLSSGHFDLAKRLLNGSELDTPLGPGTVEGLVLDASREFYDNSTSGNMHTDGMKMAYDCLAVAPPTQAIRREREFIEATSRITSFGVKSQRGDAISPLEIRLTKNRLDLVALVLSTSEDAYRHVEVILDLANKLGYRGDNVAEVQVLGMLAEAAMQVPDFEPAADICDRMIRLVDETGKRQRQNAKNGTSASGESVKDVCWKTCYQLGKQSEFTNLAKRMKFLAKALEYCPAEMITEMLAVWRKLEDGHIRLEEAAKHRRDARIPEPEGSTRGHRRTGSAASTSSADGLRGRMAAEQQLLGSRTAARAAKTFNKVAHDFTARGFALPSLATPHFSRPASAQSRSRPDQSPARSETGSVNNLALRDQLAGLGDGAEIKQQARKALVKGVGWLLGANENEMKDMNR</sequence>
<name>A0ACC2V9B4_9TREE</name>
<dbReference type="Proteomes" id="UP001227268">
    <property type="component" value="Unassembled WGS sequence"/>
</dbReference>
<organism evidence="1 2">
    <name type="scientific">Naganishia friedmannii</name>
    <dbReference type="NCBI Taxonomy" id="89922"/>
    <lineage>
        <taxon>Eukaryota</taxon>
        <taxon>Fungi</taxon>
        <taxon>Dikarya</taxon>
        <taxon>Basidiomycota</taxon>
        <taxon>Agaricomycotina</taxon>
        <taxon>Tremellomycetes</taxon>
        <taxon>Filobasidiales</taxon>
        <taxon>Filobasidiaceae</taxon>
        <taxon>Naganishia</taxon>
    </lineage>
</organism>
<gene>
    <name evidence="1" type="ORF">QFC21_005533</name>
</gene>
<keyword evidence="2" id="KW-1185">Reference proteome</keyword>
<protein>
    <submittedName>
        <fullName evidence="1">Uncharacterized protein</fullName>
    </submittedName>
</protein>